<evidence type="ECO:0000259" key="2">
    <source>
        <dbReference type="Pfam" id="PF13556"/>
    </source>
</evidence>
<gene>
    <name evidence="6" type="ORF">DDJ31_00820</name>
    <name evidence="5" type="ORF">ELQ87_38415</name>
</gene>
<evidence type="ECO:0000313" key="5">
    <source>
        <dbReference type="EMBL" id="AZS89475.1"/>
    </source>
</evidence>
<dbReference type="EMBL" id="CP034687">
    <property type="protein sequence ID" value="AZS89475.1"/>
    <property type="molecule type" value="Genomic_DNA"/>
</dbReference>
<dbReference type="AlphaFoldDB" id="A0A3Q9L1Z7"/>
<dbReference type="PANTHER" id="PTHR33744">
    <property type="entry name" value="CARBOHYDRATE DIACID REGULATOR"/>
    <property type="match status" value="1"/>
</dbReference>
<dbReference type="PANTHER" id="PTHR33744:SF1">
    <property type="entry name" value="DNA-BINDING TRANSCRIPTIONAL ACTIVATOR ADER"/>
    <property type="match status" value="1"/>
</dbReference>
<feature type="domain" description="PucR C-terminal helix-turn-helix" evidence="2">
    <location>
        <begin position="337"/>
        <end position="395"/>
    </location>
</feature>
<evidence type="ECO:0000259" key="4">
    <source>
        <dbReference type="Pfam" id="PF17853"/>
    </source>
</evidence>
<reference evidence="5 7" key="2">
    <citation type="submission" date="2018-12" db="EMBL/GenBank/DDBJ databases">
        <title>Streptomyces griseoviridis F1-27 complete genome.</title>
        <authorList>
            <person name="Mariita R.M."/>
            <person name="Sello J.K."/>
        </authorList>
    </citation>
    <scope>NUCLEOTIDE SEQUENCE [LARGE SCALE GENOMIC DNA]</scope>
    <source>
        <strain evidence="5 7">F1-27</strain>
    </source>
</reference>
<dbReference type="Proteomes" id="UP000271291">
    <property type="component" value="Chromosome"/>
</dbReference>
<dbReference type="Pfam" id="PF13556">
    <property type="entry name" value="HTH_30"/>
    <property type="match status" value="1"/>
</dbReference>
<protein>
    <submittedName>
        <fullName evidence="5">PucR family transcriptional regulator</fullName>
    </submittedName>
</protein>
<dbReference type="InterPro" id="IPR025736">
    <property type="entry name" value="PucR_C-HTH_dom"/>
</dbReference>
<evidence type="ECO:0000313" key="7">
    <source>
        <dbReference type="Proteomes" id="UP000271291"/>
    </source>
</evidence>
<feature type="domain" description="RsbT co-antagonist protein RsbRD N-terminal" evidence="3">
    <location>
        <begin position="23"/>
        <end position="170"/>
    </location>
</feature>
<name>A0A3Q9L1Z7_STRGD</name>
<dbReference type="OrthoDB" id="3196285at2"/>
<dbReference type="KEGG" id="sgd:ELQ87_38415"/>
<dbReference type="EMBL" id="CP029078">
    <property type="protein sequence ID" value="QCN83684.1"/>
    <property type="molecule type" value="Genomic_DNA"/>
</dbReference>
<dbReference type="RefSeq" id="WP_127182244.1">
    <property type="nucleotide sequence ID" value="NZ_CP029078.1"/>
</dbReference>
<dbReference type="InterPro" id="IPR051448">
    <property type="entry name" value="CdaR-like_regulators"/>
</dbReference>
<accession>A0A3Q9L1Z7</accession>
<feature type="domain" description="CdaR GGDEF-like" evidence="4">
    <location>
        <begin position="187"/>
        <end position="289"/>
    </location>
</feature>
<evidence type="ECO:0000256" key="1">
    <source>
        <dbReference type="ARBA" id="ARBA00006754"/>
    </source>
</evidence>
<dbReference type="InterPro" id="IPR041522">
    <property type="entry name" value="CdaR_GGDEF"/>
</dbReference>
<dbReference type="Pfam" id="PF14361">
    <property type="entry name" value="RsbRD_N"/>
    <property type="match status" value="1"/>
</dbReference>
<dbReference type="Pfam" id="PF17853">
    <property type="entry name" value="GGDEF_2"/>
    <property type="match status" value="1"/>
</dbReference>
<dbReference type="InterPro" id="IPR042070">
    <property type="entry name" value="PucR_C-HTH_sf"/>
</dbReference>
<evidence type="ECO:0000313" key="8">
    <source>
        <dbReference type="Proteomes" id="UP000501753"/>
    </source>
</evidence>
<dbReference type="Proteomes" id="UP000501753">
    <property type="component" value="Chromosome"/>
</dbReference>
<comment type="similarity">
    <text evidence="1">Belongs to the CdaR family.</text>
</comment>
<dbReference type="InterPro" id="IPR025751">
    <property type="entry name" value="RsbRD_N_dom"/>
</dbReference>
<sequence>MADQDGHGELRGTLARVLLPELDALTARVVADIHAHSPAYASGRPVSTADLTSICRDNLLRALEDFGGLPPTCGDFGQAARETGRRRAEQGVPLETVLQAYRRGGRVMWQAMTEWLRTARAAGPATPPDQDTALEMAGAVWETIDHYSSLMAEAYRLTQLEMRRSQDTRRGALFEALLDGRGGQPGVVEAAAAALGVPVRDRYLVVVTGQDPTAPPNPAPQLSAVGLWSFWRPRGDRLAGVVRIGGADPGEVPEALAAGAGLTAGISQPFAELAQAHRAVRQAESALRTLTPGSGLAAFLDERLVEALACDRPEIAGHIVERYLGAVLRAGSERGPLLQTLGAWLDVGCSAPRTADALYCHRNTVLNRIARVAELTGLPSDDGDTRLGWALALRALPVLPAAVED</sequence>
<proteinExistence type="inferred from homology"/>
<dbReference type="Gene3D" id="1.10.10.2840">
    <property type="entry name" value="PucR C-terminal helix-turn-helix domain"/>
    <property type="match status" value="1"/>
</dbReference>
<keyword evidence="8" id="KW-1185">Reference proteome</keyword>
<evidence type="ECO:0000259" key="3">
    <source>
        <dbReference type="Pfam" id="PF14361"/>
    </source>
</evidence>
<reference evidence="6 8" key="1">
    <citation type="submission" date="2018-04" db="EMBL/GenBank/DDBJ databases">
        <title>Complete genome sequences of Streptomyces griseoviridis K61 and characterization of antagonistic properties of biological control agents.</title>
        <authorList>
            <person name="Mariita R.M."/>
            <person name="Sello J.K."/>
        </authorList>
    </citation>
    <scope>NUCLEOTIDE SEQUENCE [LARGE SCALE GENOMIC DNA]</scope>
    <source>
        <strain evidence="6 8">K61</strain>
    </source>
</reference>
<organism evidence="5 7">
    <name type="scientific">Streptomyces griseoviridis</name>
    <dbReference type="NCBI Taxonomy" id="45398"/>
    <lineage>
        <taxon>Bacteria</taxon>
        <taxon>Bacillati</taxon>
        <taxon>Actinomycetota</taxon>
        <taxon>Actinomycetes</taxon>
        <taxon>Kitasatosporales</taxon>
        <taxon>Streptomycetaceae</taxon>
        <taxon>Streptomyces</taxon>
    </lineage>
</organism>
<evidence type="ECO:0000313" key="6">
    <source>
        <dbReference type="EMBL" id="QCN83684.1"/>
    </source>
</evidence>